<organism evidence="1 2">
    <name type="scientific">Bugula neritina</name>
    <name type="common">Brown bryozoan</name>
    <name type="synonym">Sertularia neritina</name>
    <dbReference type="NCBI Taxonomy" id="10212"/>
    <lineage>
        <taxon>Eukaryota</taxon>
        <taxon>Metazoa</taxon>
        <taxon>Spiralia</taxon>
        <taxon>Lophotrochozoa</taxon>
        <taxon>Bryozoa</taxon>
        <taxon>Gymnolaemata</taxon>
        <taxon>Cheilostomatida</taxon>
        <taxon>Flustrina</taxon>
        <taxon>Buguloidea</taxon>
        <taxon>Bugulidae</taxon>
        <taxon>Bugula</taxon>
    </lineage>
</organism>
<proteinExistence type="predicted"/>
<evidence type="ECO:0000313" key="1">
    <source>
        <dbReference type="EMBL" id="KAF6030806.1"/>
    </source>
</evidence>
<name>A0A7J7JZM4_BUGNE</name>
<dbReference type="OrthoDB" id="427509at2759"/>
<keyword evidence="2" id="KW-1185">Reference proteome</keyword>
<accession>A0A7J7JZM4</accession>
<evidence type="ECO:0000313" key="2">
    <source>
        <dbReference type="Proteomes" id="UP000593567"/>
    </source>
</evidence>
<dbReference type="AlphaFoldDB" id="A0A7J7JZM4"/>
<comment type="caution">
    <text evidence="1">The sequence shown here is derived from an EMBL/GenBank/DDBJ whole genome shotgun (WGS) entry which is preliminary data.</text>
</comment>
<sequence>MFYRRNDYISSVRDAAELALKQIGGSEVNRAMEMTNVLTAEIGELIKVLTGKGTSPKNPLRSKNWTPLNANTLPANFGTSNGAISLMSAPNRNTIE</sequence>
<gene>
    <name evidence="1" type="ORF">EB796_010882</name>
</gene>
<dbReference type="Proteomes" id="UP000593567">
    <property type="component" value="Unassembled WGS sequence"/>
</dbReference>
<dbReference type="EMBL" id="VXIV02001670">
    <property type="protein sequence ID" value="KAF6030806.1"/>
    <property type="molecule type" value="Genomic_DNA"/>
</dbReference>
<protein>
    <submittedName>
        <fullName evidence="1">Uncharacterized protein</fullName>
    </submittedName>
</protein>
<reference evidence="1" key="1">
    <citation type="submission" date="2020-06" db="EMBL/GenBank/DDBJ databases">
        <title>Draft genome of Bugula neritina, a colonial animal packing powerful symbionts and potential medicines.</title>
        <authorList>
            <person name="Rayko M."/>
        </authorList>
    </citation>
    <scope>NUCLEOTIDE SEQUENCE [LARGE SCALE GENOMIC DNA]</scope>
    <source>
        <strain evidence="1">Kwan_BN1</strain>
    </source>
</reference>